<dbReference type="Proteomes" id="UP001501565">
    <property type="component" value="Unassembled WGS sequence"/>
</dbReference>
<protein>
    <submittedName>
        <fullName evidence="1">Uncharacterized protein</fullName>
    </submittedName>
</protein>
<name>A0ABP7MKF4_9GAMM</name>
<gene>
    <name evidence="1" type="ORF">GCM10022277_18740</name>
</gene>
<organism evidence="1 2">
    <name type="scientific">Litoribacillus peritrichatus</name>
    <dbReference type="NCBI Taxonomy" id="718191"/>
    <lineage>
        <taxon>Bacteria</taxon>
        <taxon>Pseudomonadati</taxon>
        <taxon>Pseudomonadota</taxon>
        <taxon>Gammaproteobacteria</taxon>
        <taxon>Oceanospirillales</taxon>
        <taxon>Oceanospirillaceae</taxon>
        <taxon>Litoribacillus</taxon>
    </lineage>
</organism>
<proteinExistence type="predicted"/>
<comment type="caution">
    <text evidence="1">The sequence shown here is derived from an EMBL/GenBank/DDBJ whole genome shotgun (WGS) entry which is preliminary data.</text>
</comment>
<evidence type="ECO:0000313" key="1">
    <source>
        <dbReference type="EMBL" id="GAA3923073.1"/>
    </source>
</evidence>
<dbReference type="EMBL" id="BAABBN010000006">
    <property type="protein sequence ID" value="GAA3923073.1"/>
    <property type="molecule type" value="Genomic_DNA"/>
</dbReference>
<sequence>MITASVAATLVGCGGHPAAGNWDAETVSSNEYLRLEVAFDGTGELYPKESQVSALRCLWQASSAETIGIKCRHENENMAEEEFELIVEEDAQGQRNRALLQSANRVVARFARAEFTKKSLGVE</sequence>
<keyword evidence="2" id="KW-1185">Reference proteome</keyword>
<reference evidence="2" key="1">
    <citation type="journal article" date="2019" name="Int. J. Syst. Evol. Microbiol.">
        <title>The Global Catalogue of Microorganisms (GCM) 10K type strain sequencing project: providing services to taxonomists for standard genome sequencing and annotation.</title>
        <authorList>
            <consortium name="The Broad Institute Genomics Platform"/>
            <consortium name="The Broad Institute Genome Sequencing Center for Infectious Disease"/>
            <person name="Wu L."/>
            <person name="Ma J."/>
        </authorList>
    </citation>
    <scope>NUCLEOTIDE SEQUENCE [LARGE SCALE GENOMIC DNA]</scope>
    <source>
        <strain evidence="2">JCM 17551</strain>
    </source>
</reference>
<evidence type="ECO:0000313" key="2">
    <source>
        <dbReference type="Proteomes" id="UP001501565"/>
    </source>
</evidence>
<accession>A0ABP7MKF4</accession>